<comment type="caution">
    <text evidence="3">The sequence shown here is derived from an EMBL/GenBank/DDBJ whole genome shotgun (WGS) entry which is preliminary data.</text>
</comment>
<dbReference type="Proteomes" id="UP001595909">
    <property type="component" value="Unassembled WGS sequence"/>
</dbReference>
<feature type="domain" description="Glyoxalase-like" evidence="2">
    <location>
        <begin position="7"/>
        <end position="197"/>
    </location>
</feature>
<dbReference type="InterPro" id="IPR025870">
    <property type="entry name" value="Glyoxalase-like_dom"/>
</dbReference>
<sequence>MPPTPAVDHLVVAATDLARGVPALEEQLGVRLGAGGRHAGFGTHNALLGLGGSTYLELIAVDPDAPAPGRPRWFGLDEPGVRARLADGPRLLHWVARPAVLPPGPDDHGERLRLSRDALSWTLTVPADGALPGGGSDSGSGGGSGDGGGDGGGLVPSLIAWDGAHPTDGMPDAGVRLERLVLASPDAPALRRRLADLGLSGCVTVADGPPLLRAELRTPDGPVVLGS</sequence>
<feature type="compositionally biased region" description="Gly residues" evidence="1">
    <location>
        <begin position="131"/>
        <end position="154"/>
    </location>
</feature>
<evidence type="ECO:0000313" key="3">
    <source>
        <dbReference type="EMBL" id="MFC4836249.1"/>
    </source>
</evidence>
<protein>
    <submittedName>
        <fullName evidence="3">VOC family protein</fullName>
    </submittedName>
</protein>
<dbReference type="RefSeq" id="WP_274192232.1">
    <property type="nucleotide sequence ID" value="NZ_BAABHN010000059.1"/>
</dbReference>
<organism evidence="3 4">
    <name type="scientific">Actinomycetospora chibensis</name>
    <dbReference type="NCBI Taxonomy" id="663606"/>
    <lineage>
        <taxon>Bacteria</taxon>
        <taxon>Bacillati</taxon>
        <taxon>Actinomycetota</taxon>
        <taxon>Actinomycetes</taxon>
        <taxon>Pseudonocardiales</taxon>
        <taxon>Pseudonocardiaceae</taxon>
        <taxon>Actinomycetospora</taxon>
    </lineage>
</organism>
<dbReference type="InterPro" id="IPR029068">
    <property type="entry name" value="Glyas_Bleomycin-R_OHBP_Dase"/>
</dbReference>
<evidence type="ECO:0000313" key="4">
    <source>
        <dbReference type="Proteomes" id="UP001595909"/>
    </source>
</evidence>
<accession>A0ABV9RRW4</accession>
<name>A0ABV9RRW4_9PSEU</name>
<dbReference type="Gene3D" id="3.10.180.10">
    <property type="entry name" value="2,3-Dihydroxybiphenyl 1,2-Dioxygenase, domain 1"/>
    <property type="match status" value="1"/>
</dbReference>
<reference evidence="4" key="1">
    <citation type="journal article" date="2019" name="Int. J. Syst. Evol. Microbiol.">
        <title>The Global Catalogue of Microorganisms (GCM) 10K type strain sequencing project: providing services to taxonomists for standard genome sequencing and annotation.</title>
        <authorList>
            <consortium name="The Broad Institute Genomics Platform"/>
            <consortium name="The Broad Institute Genome Sequencing Center for Infectious Disease"/>
            <person name="Wu L."/>
            <person name="Ma J."/>
        </authorList>
    </citation>
    <scope>NUCLEOTIDE SEQUENCE [LARGE SCALE GENOMIC DNA]</scope>
    <source>
        <strain evidence="4">CCUG 50347</strain>
    </source>
</reference>
<dbReference type="SUPFAM" id="SSF54593">
    <property type="entry name" value="Glyoxalase/Bleomycin resistance protein/Dihydroxybiphenyl dioxygenase"/>
    <property type="match status" value="1"/>
</dbReference>
<dbReference type="Pfam" id="PF13468">
    <property type="entry name" value="Glyoxalase_3"/>
    <property type="match status" value="1"/>
</dbReference>
<keyword evidence="4" id="KW-1185">Reference proteome</keyword>
<dbReference type="EMBL" id="JBHSIM010000059">
    <property type="protein sequence ID" value="MFC4836249.1"/>
    <property type="molecule type" value="Genomic_DNA"/>
</dbReference>
<evidence type="ECO:0000256" key="1">
    <source>
        <dbReference type="SAM" id="MobiDB-lite"/>
    </source>
</evidence>
<feature type="region of interest" description="Disordered" evidence="1">
    <location>
        <begin position="125"/>
        <end position="166"/>
    </location>
</feature>
<proteinExistence type="predicted"/>
<gene>
    <name evidence="3" type="ORF">ACFPEL_27825</name>
</gene>
<evidence type="ECO:0000259" key="2">
    <source>
        <dbReference type="Pfam" id="PF13468"/>
    </source>
</evidence>